<protein>
    <recommendedName>
        <fullName evidence="3">CdiI immunity protein domain-containing protein</fullName>
    </recommendedName>
</protein>
<dbReference type="Proteomes" id="UP001500631">
    <property type="component" value="Unassembled WGS sequence"/>
</dbReference>
<proteinExistence type="predicted"/>
<accession>A0ABP9N306</accession>
<evidence type="ECO:0000313" key="1">
    <source>
        <dbReference type="EMBL" id="GAA5103360.1"/>
    </source>
</evidence>
<comment type="caution">
    <text evidence="1">The sequence shown here is derived from an EMBL/GenBank/DDBJ whole genome shotgun (WGS) entry which is preliminary data.</text>
</comment>
<reference evidence="2" key="1">
    <citation type="journal article" date="2019" name="Int. J. Syst. Evol. Microbiol.">
        <title>The Global Catalogue of Microorganisms (GCM) 10K type strain sequencing project: providing services to taxonomists for standard genome sequencing and annotation.</title>
        <authorList>
            <consortium name="The Broad Institute Genomics Platform"/>
            <consortium name="The Broad Institute Genome Sequencing Center for Infectious Disease"/>
            <person name="Wu L."/>
            <person name="Ma J."/>
        </authorList>
    </citation>
    <scope>NUCLEOTIDE SEQUENCE [LARGE SCALE GENOMIC DNA]</scope>
    <source>
        <strain evidence="2">JCM 18424</strain>
    </source>
</reference>
<evidence type="ECO:0008006" key="3">
    <source>
        <dbReference type="Google" id="ProtNLM"/>
    </source>
</evidence>
<dbReference type="EMBL" id="BAABKE010000009">
    <property type="protein sequence ID" value="GAA5103360.1"/>
    <property type="molecule type" value="Genomic_DNA"/>
</dbReference>
<gene>
    <name evidence="1" type="ORF">GCM10023338_21810</name>
</gene>
<dbReference type="InterPro" id="IPR028956">
    <property type="entry name" value="Imm51"/>
</dbReference>
<evidence type="ECO:0000313" key="2">
    <source>
        <dbReference type="Proteomes" id="UP001500631"/>
    </source>
</evidence>
<keyword evidence="2" id="KW-1185">Reference proteome</keyword>
<dbReference type="Pfam" id="PF15595">
    <property type="entry name" value="Imm51"/>
    <property type="match status" value="1"/>
</dbReference>
<dbReference type="RefSeq" id="WP_171973735.1">
    <property type="nucleotide sequence ID" value="NZ_BAABKE010000009.1"/>
</dbReference>
<organism evidence="1 2">
    <name type="scientific">Wohlfahrtiimonas larvae</name>
    <dbReference type="NCBI Taxonomy" id="1157986"/>
    <lineage>
        <taxon>Bacteria</taxon>
        <taxon>Pseudomonadati</taxon>
        <taxon>Pseudomonadota</taxon>
        <taxon>Gammaproteobacteria</taxon>
        <taxon>Cardiobacteriales</taxon>
        <taxon>Ignatzschineriaceae</taxon>
        <taxon>Wohlfahrtiimonas</taxon>
    </lineage>
</organism>
<sequence length="109" mass="12745">MTESLKPFHFLIHDDDKASFFFMSDAFYNDPIMDILEAQTGTNRDYFNGYAWQKVVAKFIEENFSESAHLIEFDPEADMFSAYSTDVELLKAVAIGFREEIKKHEHIHI</sequence>
<name>A0ABP9N306_9GAMM</name>